<organism evidence="2 3">
    <name type="scientific">Wuchereria bancrofti</name>
    <dbReference type="NCBI Taxonomy" id="6293"/>
    <lineage>
        <taxon>Eukaryota</taxon>
        <taxon>Metazoa</taxon>
        <taxon>Ecdysozoa</taxon>
        <taxon>Nematoda</taxon>
        <taxon>Chromadorea</taxon>
        <taxon>Rhabditida</taxon>
        <taxon>Spirurina</taxon>
        <taxon>Spiruromorpha</taxon>
        <taxon>Filarioidea</taxon>
        <taxon>Onchocercidae</taxon>
        <taxon>Wuchereria</taxon>
    </lineage>
</organism>
<name>J9EPC9_WUCBA</name>
<dbReference type="EMBL" id="ADBV01006055">
    <property type="protein sequence ID" value="EJW78922.1"/>
    <property type="molecule type" value="Genomic_DNA"/>
</dbReference>
<proteinExistence type="predicted"/>
<dbReference type="AlphaFoldDB" id="J9EPC9"/>
<reference evidence="3" key="1">
    <citation type="submission" date="2012-08" db="EMBL/GenBank/DDBJ databases">
        <title>The Genome Sequence of Wuchereria bancrofti.</title>
        <authorList>
            <person name="Nutman T.B."/>
            <person name="Fink D.L."/>
            <person name="Russ C."/>
            <person name="Young S."/>
            <person name="Zeng Q."/>
            <person name="Koehrsen M."/>
            <person name="Alvarado L."/>
            <person name="Berlin A."/>
            <person name="Chapman S.B."/>
            <person name="Chen Z."/>
            <person name="Freedman E."/>
            <person name="Gellesch M."/>
            <person name="Goldberg J."/>
            <person name="Griggs A."/>
            <person name="Gujja S."/>
            <person name="Heilman E.R."/>
            <person name="Heiman D."/>
            <person name="Hepburn T."/>
            <person name="Howarth C."/>
            <person name="Jen D."/>
            <person name="Larson L."/>
            <person name="Lewis B."/>
            <person name="Mehta T."/>
            <person name="Park D."/>
            <person name="Pearson M."/>
            <person name="Roberts A."/>
            <person name="Saif S."/>
            <person name="Shea T."/>
            <person name="Shenoy N."/>
            <person name="Sisk P."/>
            <person name="Stolte C."/>
            <person name="Sykes S."/>
            <person name="Walk T."/>
            <person name="White J."/>
            <person name="Yandava C."/>
            <person name="Haas B."/>
            <person name="Henn M.R."/>
            <person name="Nusbaum C."/>
            <person name="Birren B."/>
        </authorList>
    </citation>
    <scope>NUCLEOTIDE SEQUENCE [LARGE SCALE GENOMIC DNA]</scope>
    <source>
        <strain evidence="3">NA</strain>
    </source>
</reference>
<evidence type="ECO:0000313" key="3">
    <source>
        <dbReference type="Proteomes" id="UP000004810"/>
    </source>
</evidence>
<accession>J9EPC9</accession>
<evidence type="ECO:0000313" key="2">
    <source>
        <dbReference type="EMBL" id="EJW78922.1"/>
    </source>
</evidence>
<gene>
    <name evidence="2" type="ORF">WUBG_10170</name>
</gene>
<dbReference type="Proteomes" id="UP000004810">
    <property type="component" value="Unassembled WGS sequence"/>
</dbReference>
<protein>
    <submittedName>
        <fullName evidence="2">Uncharacterized protein</fullName>
    </submittedName>
</protein>
<evidence type="ECO:0000256" key="1">
    <source>
        <dbReference type="SAM" id="MobiDB-lite"/>
    </source>
</evidence>
<comment type="caution">
    <text evidence="2">The sequence shown here is derived from an EMBL/GenBank/DDBJ whole genome shotgun (WGS) entry which is preliminary data.</text>
</comment>
<sequence length="70" mass="7280">MAACACIGCCACYVFKNDIRSTLKFAKRQAKSPDQTPGANDVTGGELPAEPSPTVSVSANAQAKAIDGWF</sequence>
<feature type="region of interest" description="Disordered" evidence="1">
    <location>
        <begin position="27"/>
        <end position="59"/>
    </location>
</feature>